<dbReference type="AlphaFoldDB" id="A0A6J6DF55"/>
<dbReference type="InterPro" id="IPR021443">
    <property type="entry name" value="DUF3093"/>
</dbReference>
<organism evidence="2">
    <name type="scientific">freshwater metagenome</name>
    <dbReference type="NCBI Taxonomy" id="449393"/>
    <lineage>
        <taxon>unclassified sequences</taxon>
        <taxon>metagenomes</taxon>
        <taxon>ecological metagenomes</taxon>
    </lineage>
</organism>
<feature type="transmembrane region" description="Helical" evidence="1">
    <location>
        <begin position="38"/>
        <end position="59"/>
    </location>
</feature>
<keyword evidence="1" id="KW-0472">Membrane</keyword>
<name>A0A6J6DF55_9ZZZZ</name>
<keyword evidence="1" id="KW-0812">Transmembrane</keyword>
<keyword evidence="1" id="KW-1133">Transmembrane helix</keyword>
<gene>
    <name evidence="2" type="ORF">UFOPK1689_00135</name>
</gene>
<evidence type="ECO:0000313" key="2">
    <source>
        <dbReference type="EMBL" id="CAB4562667.1"/>
    </source>
</evidence>
<sequence>MRYREVIRTPLWLLAIIYFFFLSLVISIWAALGNNSALVSLVVLTLTLIAIYIKTALIIEVDDTEIRVGPAHLQREFLGESFALDNQQLRKIRTRDADPAAHLAIRFWSPLAVQLFVNDTRDQTPYWLISTSQPEKVLTALKALKI</sequence>
<evidence type="ECO:0000256" key="1">
    <source>
        <dbReference type="SAM" id="Phobius"/>
    </source>
</evidence>
<protein>
    <submittedName>
        <fullName evidence="2">Unannotated protein</fullName>
    </submittedName>
</protein>
<accession>A0A6J6DF55</accession>
<dbReference type="EMBL" id="CAEZTN010000002">
    <property type="protein sequence ID" value="CAB4562667.1"/>
    <property type="molecule type" value="Genomic_DNA"/>
</dbReference>
<proteinExistence type="predicted"/>
<reference evidence="2" key="1">
    <citation type="submission" date="2020-05" db="EMBL/GenBank/DDBJ databases">
        <authorList>
            <person name="Chiriac C."/>
            <person name="Salcher M."/>
            <person name="Ghai R."/>
            <person name="Kavagutti S V."/>
        </authorList>
    </citation>
    <scope>NUCLEOTIDE SEQUENCE</scope>
</reference>
<feature type="transmembrane region" description="Helical" evidence="1">
    <location>
        <begin position="12"/>
        <end position="32"/>
    </location>
</feature>
<dbReference type="Pfam" id="PF11292">
    <property type="entry name" value="DUF3093"/>
    <property type="match status" value="1"/>
</dbReference>